<feature type="domain" description="GtrA/DPMS transmembrane" evidence="6">
    <location>
        <begin position="17"/>
        <end position="131"/>
    </location>
</feature>
<accession>A0A835YNF2</accession>
<feature type="transmembrane region" description="Helical" evidence="5">
    <location>
        <begin position="52"/>
        <end position="72"/>
    </location>
</feature>
<reference evidence="7" key="1">
    <citation type="submission" date="2021-02" db="EMBL/GenBank/DDBJ databases">
        <title>First Annotated Genome of the Yellow-green Alga Tribonema minus.</title>
        <authorList>
            <person name="Mahan K.M."/>
        </authorList>
    </citation>
    <scope>NUCLEOTIDE SEQUENCE</scope>
    <source>
        <strain evidence="7">UTEX B ZZ1240</strain>
    </source>
</reference>
<keyword evidence="3 5" id="KW-1133">Transmembrane helix</keyword>
<evidence type="ECO:0000256" key="1">
    <source>
        <dbReference type="ARBA" id="ARBA00004141"/>
    </source>
</evidence>
<protein>
    <recommendedName>
        <fullName evidence="6">GtrA/DPMS transmembrane domain-containing protein</fullName>
    </recommendedName>
</protein>
<proteinExistence type="predicted"/>
<evidence type="ECO:0000256" key="2">
    <source>
        <dbReference type="ARBA" id="ARBA00022692"/>
    </source>
</evidence>
<evidence type="ECO:0000313" key="8">
    <source>
        <dbReference type="Proteomes" id="UP000664859"/>
    </source>
</evidence>
<dbReference type="OrthoDB" id="199351at2759"/>
<dbReference type="Pfam" id="PF04138">
    <property type="entry name" value="GtrA_DPMS_TM"/>
    <property type="match status" value="1"/>
</dbReference>
<keyword evidence="8" id="KW-1185">Reference proteome</keyword>
<comment type="caution">
    <text evidence="7">The sequence shown here is derived from an EMBL/GenBank/DDBJ whole genome shotgun (WGS) entry which is preliminary data.</text>
</comment>
<evidence type="ECO:0000256" key="4">
    <source>
        <dbReference type="ARBA" id="ARBA00023136"/>
    </source>
</evidence>
<feature type="transmembrane region" description="Helical" evidence="5">
    <location>
        <begin position="12"/>
        <end position="32"/>
    </location>
</feature>
<evidence type="ECO:0000256" key="5">
    <source>
        <dbReference type="SAM" id="Phobius"/>
    </source>
</evidence>
<dbReference type="GO" id="GO:0016020">
    <property type="term" value="C:membrane"/>
    <property type="evidence" value="ECO:0007669"/>
    <property type="project" value="UniProtKB-SubCell"/>
</dbReference>
<organism evidence="7 8">
    <name type="scientific">Tribonema minus</name>
    <dbReference type="NCBI Taxonomy" id="303371"/>
    <lineage>
        <taxon>Eukaryota</taxon>
        <taxon>Sar</taxon>
        <taxon>Stramenopiles</taxon>
        <taxon>Ochrophyta</taxon>
        <taxon>PX clade</taxon>
        <taxon>Xanthophyceae</taxon>
        <taxon>Tribonematales</taxon>
        <taxon>Tribonemataceae</taxon>
        <taxon>Tribonema</taxon>
    </lineage>
</organism>
<sequence>MPNKNEEVLSFLPQPLRFAISGGLGNLCFFFIDKAVYMYNPFDWQKATVSWAVSYLISVWLQHSLHTLLVFGRSSEGGYWTSLAVTYATYSVSIALSPVVNAALINYVGLSHSLAWFGTLASTGVLNYFTVSKAMSTADKDQKEL</sequence>
<dbReference type="AlphaFoldDB" id="A0A835YNF2"/>
<dbReference type="GO" id="GO:0000271">
    <property type="term" value="P:polysaccharide biosynthetic process"/>
    <property type="evidence" value="ECO:0007669"/>
    <property type="project" value="InterPro"/>
</dbReference>
<dbReference type="Proteomes" id="UP000664859">
    <property type="component" value="Unassembled WGS sequence"/>
</dbReference>
<keyword evidence="2 5" id="KW-0812">Transmembrane</keyword>
<evidence type="ECO:0000313" key="7">
    <source>
        <dbReference type="EMBL" id="KAG5178470.1"/>
    </source>
</evidence>
<feature type="transmembrane region" description="Helical" evidence="5">
    <location>
        <begin position="84"/>
        <end position="108"/>
    </location>
</feature>
<dbReference type="InterPro" id="IPR007267">
    <property type="entry name" value="GtrA_DPMS_TM"/>
</dbReference>
<evidence type="ECO:0000256" key="3">
    <source>
        <dbReference type="ARBA" id="ARBA00022989"/>
    </source>
</evidence>
<dbReference type="EMBL" id="JAFCMP010000515">
    <property type="protein sequence ID" value="KAG5178470.1"/>
    <property type="molecule type" value="Genomic_DNA"/>
</dbReference>
<comment type="subcellular location">
    <subcellularLocation>
        <location evidence="1">Membrane</location>
        <topology evidence="1">Multi-pass membrane protein</topology>
    </subcellularLocation>
</comment>
<gene>
    <name evidence="7" type="ORF">JKP88DRAFT_80881</name>
</gene>
<evidence type="ECO:0000259" key="6">
    <source>
        <dbReference type="Pfam" id="PF04138"/>
    </source>
</evidence>
<feature type="transmembrane region" description="Helical" evidence="5">
    <location>
        <begin position="114"/>
        <end position="131"/>
    </location>
</feature>
<keyword evidence="4 5" id="KW-0472">Membrane</keyword>
<name>A0A835YNF2_9STRA</name>